<dbReference type="GO" id="GO:0005634">
    <property type="term" value="C:nucleus"/>
    <property type="evidence" value="ECO:0007669"/>
    <property type="project" value="TreeGrafter"/>
</dbReference>
<comment type="similarity">
    <text evidence="1 4">Belongs to the inositol phosphokinase (IPK) family.</text>
</comment>
<evidence type="ECO:0000256" key="4">
    <source>
        <dbReference type="RuleBase" id="RU363090"/>
    </source>
</evidence>
<evidence type="ECO:0000313" key="5">
    <source>
        <dbReference type="EMBL" id="GAC71450.1"/>
    </source>
</evidence>
<reference evidence="6" key="1">
    <citation type="journal article" date="2013" name="Genome Announc.">
        <title>Genome sequence of the basidiomycetous yeast Pseudozyma antarctica T-34, a producer of the glycolipid biosurfactants mannosylerythritol lipids.</title>
        <authorList>
            <person name="Morita T."/>
            <person name="Koike H."/>
            <person name="Koyama Y."/>
            <person name="Hagiwara H."/>
            <person name="Ito E."/>
            <person name="Fukuoka T."/>
            <person name="Imura T."/>
            <person name="Machida M."/>
            <person name="Kitamoto D."/>
        </authorList>
    </citation>
    <scope>NUCLEOTIDE SEQUENCE [LARGE SCALE GENOMIC DNA]</scope>
    <source>
        <strain evidence="6">T-34</strain>
    </source>
</reference>
<accession>M9LX29</accession>
<dbReference type="EMBL" id="DF196769">
    <property type="protein sequence ID" value="GAC71450.1"/>
    <property type="molecule type" value="Genomic_DNA"/>
</dbReference>
<evidence type="ECO:0000256" key="1">
    <source>
        <dbReference type="ARBA" id="ARBA00007374"/>
    </source>
</evidence>
<dbReference type="GO" id="GO:0032958">
    <property type="term" value="P:inositol phosphate biosynthetic process"/>
    <property type="evidence" value="ECO:0007669"/>
    <property type="project" value="InterPro"/>
</dbReference>
<keyword evidence="2 4" id="KW-0808">Transferase</keyword>
<proteinExistence type="inferred from homology"/>
<organism evidence="5 6">
    <name type="scientific">Pseudozyma antarctica (strain T-34)</name>
    <name type="common">Yeast</name>
    <name type="synonym">Candida antarctica</name>
    <dbReference type="NCBI Taxonomy" id="1151754"/>
    <lineage>
        <taxon>Eukaryota</taxon>
        <taxon>Fungi</taxon>
        <taxon>Dikarya</taxon>
        <taxon>Basidiomycota</taxon>
        <taxon>Ustilaginomycotina</taxon>
        <taxon>Ustilaginomycetes</taxon>
        <taxon>Ustilaginales</taxon>
        <taxon>Ustilaginaceae</taxon>
        <taxon>Moesziomyces</taxon>
    </lineage>
</organism>
<dbReference type="Gene3D" id="3.30.470.160">
    <property type="entry name" value="Inositol polyphosphate kinase"/>
    <property type="match status" value="1"/>
</dbReference>
<name>M9LX29_PSEA3</name>
<protein>
    <recommendedName>
        <fullName evidence="4">Kinase</fullName>
        <ecNumber evidence="4">2.7.-.-</ecNumber>
    </recommendedName>
</protein>
<dbReference type="AlphaFoldDB" id="M9LX29"/>
<dbReference type="Pfam" id="PF03770">
    <property type="entry name" value="IPK"/>
    <property type="match status" value="1"/>
</dbReference>
<dbReference type="PANTHER" id="PTHR12400">
    <property type="entry name" value="INOSITOL POLYPHOSPHATE KINASE"/>
    <property type="match status" value="1"/>
</dbReference>
<dbReference type="Proteomes" id="UP000011976">
    <property type="component" value="Unassembled WGS sequence"/>
</dbReference>
<dbReference type="OrthoDB" id="338650at2759"/>
<dbReference type="GO" id="GO:0046854">
    <property type="term" value="P:phosphatidylinositol phosphate biosynthetic process"/>
    <property type="evidence" value="ECO:0007669"/>
    <property type="project" value="TreeGrafter"/>
</dbReference>
<evidence type="ECO:0000313" key="6">
    <source>
        <dbReference type="Proteomes" id="UP000011976"/>
    </source>
</evidence>
<dbReference type="GO" id="GO:0000824">
    <property type="term" value="F:inositol-1,4,5,6-tetrakisphosphate 3-kinase activity"/>
    <property type="evidence" value="ECO:0007669"/>
    <property type="project" value="TreeGrafter"/>
</dbReference>
<gene>
    <name evidence="5" type="ORF">PANT_3c00033</name>
</gene>
<dbReference type="InterPro" id="IPR005522">
    <property type="entry name" value="IPK"/>
</dbReference>
<dbReference type="PANTHER" id="PTHR12400:SF108">
    <property type="entry name" value="KINASE"/>
    <property type="match status" value="1"/>
</dbReference>
<dbReference type="SUPFAM" id="SSF56104">
    <property type="entry name" value="SAICAR synthase-like"/>
    <property type="match status" value="1"/>
</dbReference>
<evidence type="ECO:0000256" key="2">
    <source>
        <dbReference type="ARBA" id="ARBA00022679"/>
    </source>
</evidence>
<dbReference type="EC" id="2.7.-.-" evidence="4"/>
<keyword evidence="3 4" id="KW-0418">Kinase</keyword>
<dbReference type="GO" id="GO:0008440">
    <property type="term" value="F:inositol-1,4,5-trisphosphate 3-kinase activity"/>
    <property type="evidence" value="ECO:0007669"/>
    <property type="project" value="TreeGrafter"/>
</dbReference>
<evidence type="ECO:0000256" key="3">
    <source>
        <dbReference type="ARBA" id="ARBA00022777"/>
    </source>
</evidence>
<dbReference type="GO" id="GO:0005737">
    <property type="term" value="C:cytoplasm"/>
    <property type="evidence" value="ECO:0007669"/>
    <property type="project" value="TreeGrafter"/>
</dbReference>
<sequence>MSSLEPLSHQVAGHPDGVQSLEGGRLVVKACLPRELRFYQQVQQAVQTSQTRQTELLSRLLQFMPRCYGSWQDYAGSTAATADSEPEPRIVLENLTFGYTRPNVCDLKLGTQLWDEEASDEKRARMDKAAASTTSGSHGVRLTGWQTYDSETRQFHRVPKTFGKTIGAQHLELGMRMLLACPEPGDAQSADSVLAGTSLDSRLPQLPAEIVEQLLRQDVLKHLEELRDIFGELEVRMRGASLLLVSEGDVEQAQPKAEVRLIDFAHATLVPGEGPDQGVLLGIETVLHLVKKQLDRLQSRKQDTTV</sequence>
<dbReference type="InterPro" id="IPR038286">
    <property type="entry name" value="IPK_sf"/>
</dbReference>
<dbReference type="STRING" id="1151754.M9LX29"/>